<dbReference type="EMBL" id="AE003849">
    <property type="protein sequence ID" value="AAF85108.1"/>
    <property type="molecule type" value="Genomic_DNA"/>
</dbReference>
<dbReference type="Proteomes" id="UP000000812">
    <property type="component" value="Chromosome"/>
</dbReference>
<dbReference type="HOGENOM" id="CLU_3105511_0_0_6"/>
<gene>
    <name evidence="1" type="ordered locus">XF_2309</name>
</gene>
<evidence type="ECO:0000313" key="1">
    <source>
        <dbReference type="EMBL" id="AAF85108.1"/>
    </source>
</evidence>
<dbReference type="KEGG" id="xfa:XF_2309"/>
<organism evidence="1 2">
    <name type="scientific">Xylella fastidiosa (strain 9a5c)</name>
    <dbReference type="NCBI Taxonomy" id="160492"/>
    <lineage>
        <taxon>Bacteria</taxon>
        <taxon>Pseudomonadati</taxon>
        <taxon>Pseudomonadota</taxon>
        <taxon>Gammaproteobacteria</taxon>
        <taxon>Lysobacterales</taxon>
        <taxon>Lysobacteraceae</taxon>
        <taxon>Xylella</taxon>
    </lineage>
</organism>
<reference evidence="1 2" key="1">
    <citation type="journal article" date="2000" name="Nature">
        <title>The genome sequence of the plant pathogen Xylella fastidiosa.</title>
        <authorList>
            <person name="Simpson A.J."/>
            <person name="Reinach F.C."/>
            <person name="Arruda P."/>
            <person name="Abreu F.A."/>
            <person name="Acencio M."/>
            <person name="Alvarenga R."/>
            <person name="Alves L.M."/>
            <person name="Araya J.E."/>
            <person name="Baia G.S."/>
            <person name="Baptista C.S."/>
            <person name="Barros M.H."/>
            <person name="Bonaccorsi E.D."/>
            <person name="Bordin S."/>
            <person name="Bove J.M."/>
            <person name="Briones M.R."/>
            <person name="Bueno M.R."/>
            <person name="Camargo A.A."/>
            <person name="Camargo L.E."/>
            <person name="Carraro D.M."/>
            <person name="Carrer H."/>
            <person name="Colauto N.B."/>
            <person name="Colombo C."/>
            <person name="Costa F.F."/>
            <person name="Costa M.C."/>
            <person name="Costa-Neto C.M."/>
            <person name="Coutinho L.L."/>
            <person name="Cristofani M."/>
            <person name="Dias-Neto E."/>
            <person name="Docena C."/>
            <person name="El-Dorry H."/>
            <person name="Facincani A.P."/>
            <person name="Ferreira A.J."/>
            <person name="Ferreira V.C."/>
            <person name="Ferro J.A."/>
            <person name="Fraga J.S."/>
            <person name="Franca S.C."/>
            <person name="Franco M.C."/>
            <person name="Frohme M."/>
            <person name="Furlan L.R."/>
            <person name="Garnier M."/>
            <person name="Goldman G.H."/>
            <person name="Goldman M.H."/>
            <person name="Gomes S.L."/>
            <person name="Gruber A."/>
            <person name="Ho P.L."/>
            <person name="Hoheisel J.D."/>
            <person name="Junqueira M.L."/>
            <person name="Kemper E.L."/>
            <person name="Kitajima J.P."/>
            <person name="Krieger J.E."/>
            <person name="Kuramae E.E."/>
            <person name="Laigret F."/>
            <person name="Lambais M.R."/>
            <person name="Leite L.C."/>
            <person name="Lemos E.G."/>
            <person name="Lemos M.V."/>
            <person name="Lopes S.A."/>
            <person name="Lopes C.R."/>
            <person name="Machado J.A."/>
            <person name="Machado M.A."/>
            <person name="Madeira A.M."/>
            <person name="Madeira H.M."/>
            <person name="Marino C.L."/>
            <person name="Marques M.V."/>
            <person name="Martins E.A."/>
            <person name="Martins E.M."/>
            <person name="Matsukuma A.Y."/>
            <person name="Menck C.F."/>
            <person name="Miracca E.C."/>
            <person name="Miyaki C.Y."/>
            <person name="Monteriro-Vitorello C.B."/>
            <person name="Moon D.H."/>
            <person name="Nagai M.A."/>
            <person name="Nascimento A.L."/>
            <person name="Netto L.E."/>
            <person name="Nhani A.Jr."/>
            <person name="Nobrega F.G."/>
            <person name="Nunes L.R."/>
            <person name="Oliveira M.A."/>
            <person name="de Oliveira M.C."/>
            <person name="de Oliveira R.C."/>
            <person name="Palmieri D.A."/>
            <person name="Paris A."/>
            <person name="Peixoto B.R."/>
            <person name="Pereira G.A."/>
            <person name="Pereira H.A.Jr."/>
            <person name="Pesquero J.B."/>
            <person name="Quaggio R.B."/>
            <person name="Roberto P.G."/>
            <person name="Rodrigues V."/>
            <person name="de M Rosa A.J."/>
            <person name="de Rosa V.E.Jr."/>
            <person name="de Sa R.G."/>
            <person name="Santelli R.V."/>
            <person name="Sawasaki H.E."/>
            <person name="da Silva A.C."/>
            <person name="da Silva A.M."/>
            <person name="da Silva F.R."/>
            <person name="da Silva W.A.Jr."/>
            <person name="da Silveira J.F."/>
            <person name="Silvestri M.L."/>
            <person name="Siqueira W.J."/>
            <person name="de Souza A.A."/>
            <person name="de Souza A.P."/>
            <person name="Terenzi M.F."/>
            <person name="Truffi D."/>
            <person name="Tsai S.M."/>
            <person name="Tsuhako M.H."/>
            <person name="Vallada H."/>
            <person name="Van Sluys M.A."/>
            <person name="Verjovski-Almeida S."/>
            <person name="Vettore A.L."/>
            <person name="Zago M.A."/>
            <person name="Zatz M."/>
            <person name="Meidanis J."/>
            <person name="Setubal J.C."/>
        </authorList>
    </citation>
    <scope>NUCLEOTIDE SEQUENCE [LARGE SCALE GENOMIC DNA]</scope>
    <source>
        <strain evidence="1 2">9a5c</strain>
    </source>
</reference>
<dbReference type="AlphaFoldDB" id="Q9PB36"/>
<sequence>MATLRRTFKGCLRHRAYSGITGVYAKYRRDYYMVDVVSAIDAYMGQLRASQ</sequence>
<protein>
    <submittedName>
        <fullName evidence="1">Uncharacterized protein</fullName>
    </submittedName>
</protein>
<name>Q9PB36_XYLFA</name>
<proteinExistence type="predicted"/>
<dbReference type="PIR" id="F82573">
    <property type="entry name" value="F82573"/>
</dbReference>
<evidence type="ECO:0000313" key="2">
    <source>
        <dbReference type="Proteomes" id="UP000000812"/>
    </source>
</evidence>
<accession>Q9PB36</accession>